<organism evidence="2 3">
    <name type="scientific">Parabacteroides goldsteinii</name>
    <dbReference type="NCBI Taxonomy" id="328812"/>
    <lineage>
        <taxon>Bacteria</taxon>
        <taxon>Pseudomonadati</taxon>
        <taxon>Bacteroidota</taxon>
        <taxon>Bacteroidia</taxon>
        <taxon>Bacteroidales</taxon>
        <taxon>Tannerellaceae</taxon>
        <taxon>Parabacteroides</taxon>
    </lineage>
</organism>
<keyword evidence="1" id="KW-1133">Transmembrane helix</keyword>
<protein>
    <submittedName>
        <fullName evidence="2">Uncharacterized protein</fullName>
    </submittedName>
</protein>
<comment type="caution">
    <text evidence="2">The sequence shown here is derived from an EMBL/GenBank/DDBJ whole genome shotgun (WGS) entry which is preliminary data.</text>
</comment>
<feature type="transmembrane region" description="Helical" evidence="1">
    <location>
        <begin position="40"/>
        <end position="64"/>
    </location>
</feature>
<keyword evidence="1" id="KW-0812">Transmembrane</keyword>
<name>A0A0J6CIN8_9BACT</name>
<dbReference type="Proteomes" id="UP000036166">
    <property type="component" value="Unassembled WGS sequence"/>
</dbReference>
<gene>
    <name evidence="2" type="ORF">ACM15_14035</name>
</gene>
<proteinExistence type="predicted"/>
<evidence type="ECO:0000256" key="1">
    <source>
        <dbReference type="SAM" id="Phobius"/>
    </source>
</evidence>
<evidence type="ECO:0000313" key="3">
    <source>
        <dbReference type="Proteomes" id="UP000036166"/>
    </source>
</evidence>
<dbReference type="PATRIC" id="fig|328812.4.peg.3629"/>
<dbReference type="EMBL" id="LFJV01000044">
    <property type="protein sequence ID" value="KMM33048.1"/>
    <property type="molecule type" value="Genomic_DNA"/>
</dbReference>
<sequence length="65" mass="7847">MMGRYKKTKWSAFTSGPSLINQNLNYEKIYVFQQQIYNLFFYNLMEILLFFLKVAFLTFTLVACR</sequence>
<reference evidence="2 3" key="1">
    <citation type="submission" date="2015-06" db="EMBL/GenBank/DDBJ databases">
        <title>Draft Genome Sequence of Parabacteroides goldsteinii with Putative Novel Metallo-Beta-Lactamases Isolated from a Blood Culture from a Human Patient.</title>
        <authorList>
            <person name="Krogh T.J."/>
            <person name="Agergaard C.N."/>
            <person name="Moller-Jensen J."/>
            <person name="Justesen U.S."/>
        </authorList>
    </citation>
    <scope>NUCLEOTIDE SEQUENCE [LARGE SCALE GENOMIC DNA]</scope>
    <source>
        <strain evidence="2 3">910340</strain>
    </source>
</reference>
<keyword evidence="1" id="KW-0472">Membrane</keyword>
<evidence type="ECO:0000313" key="2">
    <source>
        <dbReference type="EMBL" id="KMM33048.1"/>
    </source>
</evidence>
<dbReference type="AlphaFoldDB" id="A0A0J6CIN8"/>
<accession>A0A0J6CIN8</accession>